<name>A0A6I3KHX5_9HYPH</name>
<gene>
    <name evidence="2" type="primary">bluB</name>
    <name evidence="2" type="ORF">GIW81_06870</name>
</gene>
<dbReference type="EMBL" id="WMBQ01000001">
    <property type="protein sequence ID" value="MTD94058.1"/>
    <property type="molecule type" value="Genomic_DNA"/>
</dbReference>
<dbReference type="Pfam" id="PF00881">
    <property type="entry name" value="Nitroreductase"/>
    <property type="match status" value="1"/>
</dbReference>
<evidence type="ECO:0000259" key="1">
    <source>
        <dbReference type="Pfam" id="PF00881"/>
    </source>
</evidence>
<dbReference type="AlphaFoldDB" id="A0A6I3KHX5"/>
<organism evidence="2 3">
    <name type="scientific">Hyphomicrobium album</name>
    <dbReference type="NCBI Taxonomy" id="2665159"/>
    <lineage>
        <taxon>Bacteria</taxon>
        <taxon>Pseudomonadati</taxon>
        <taxon>Pseudomonadota</taxon>
        <taxon>Alphaproteobacteria</taxon>
        <taxon>Hyphomicrobiales</taxon>
        <taxon>Hyphomicrobiaceae</taxon>
        <taxon>Hyphomicrobium</taxon>
    </lineage>
</organism>
<dbReference type="PANTHER" id="PTHR23026:SF123">
    <property type="entry name" value="NAD(P)H NITROREDUCTASE RV3131-RELATED"/>
    <property type="match status" value="1"/>
</dbReference>
<dbReference type="InterPro" id="IPR000415">
    <property type="entry name" value="Nitroreductase-like"/>
</dbReference>
<dbReference type="SUPFAM" id="SSF55469">
    <property type="entry name" value="FMN-dependent nitroreductase-like"/>
    <property type="match status" value="1"/>
</dbReference>
<keyword evidence="2" id="KW-0560">Oxidoreductase</keyword>
<dbReference type="GO" id="GO:0102919">
    <property type="term" value="F:5,6-dimethylbenzimidazole synthase activity"/>
    <property type="evidence" value="ECO:0007669"/>
    <property type="project" value="UniProtKB-EC"/>
</dbReference>
<keyword evidence="3" id="KW-1185">Reference proteome</keyword>
<dbReference type="InterPro" id="IPR050627">
    <property type="entry name" value="Nitroreductase/BluB"/>
</dbReference>
<dbReference type="NCBIfam" id="TIGR02476">
    <property type="entry name" value="BluB"/>
    <property type="match status" value="1"/>
</dbReference>
<dbReference type="InterPro" id="IPR012825">
    <property type="entry name" value="BluB"/>
</dbReference>
<sequence>MTGPGKDAPPQFDEAFRAALRDLVLWRRDVRRFRTDSVDPELVVSLIELAARSPSVGFSQPWRFVLVESPERREAVRASFARANAEALNTYADERRGLYARLKLEGLGAAPVHLAVFADETTEAGAGLGSRTMPETLRYSVVGAIQTLWLAARAHGLGVGWVSILEPEAVAQALEVPAAWRFVAYLCLGWPAEEHVDPELERHGWQQRVDLESLILRR</sequence>
<evidence type="ECO:0000313" key="2">
    <source>
        <dbReference type="EMBL" id="MTD94058.1"/>
    </source>
</evidence>
<accession>A0A6I3KHX5</accession>
<reference evidence="2 3" key="1">
    <citation type="submission" date="2019-11" db="EMBL/GenBank/DDBJ databases">
        <title>Identification of a novel strain.</title>
        <authorList>
            <person name="Xu Q."/>
            <person name="Wang G."/>
        </authorList>
    </citation>
    <scope>NUCLEOTIDE SEQUENCE [LARGE SCALE GENOMIC DNA]</scope>
    <source>
        <strain evidence="3">xq</strain>
    </source>
</reference>
<protein>
    <submittedName>
        <fullName evidence="2">5,6-dimethylbenzimidazole synthase</fullName>
        <ecNumber evidence="2">1.13.11.79</ecNumber>
    </submittedName>
</protein>
<feature type="domain" description="Nitroreductase" evidence="1">
    <location>
        <begin position="25"/>
        <end position="190"/>
    </location>
</feature>
<dbReference type="Proteomes" id="UP000440694">
    <property type="component" value="Unassembled WGS sequence"/>
</dbReference>
<dbReference type="PANTHER" id="PTHR23026">
    <property type="entry name" value="NADPH NITROREDUCTASE"/>
    <property type="match status" value="1"/>
</dbReference>
<proteinExistence type="predicted"/>
<dbReference type="EC" id="1.13.11.79" evidence="2"/>
<dbReference type="Gene3D" id="3.40.109.10">
    <property type="entry name" value="NADH Oxidase"/>
    <property type="match status" value="1"/>
</dbReference>
<dbReference type="InterPro" id="IPR029479">
    <property type="entry name" value="Nitroreductase"/>
</dbReference>
<evidence type="ECO:0000313" key="3">
    <source>
        <dbReference type="Proteomes" id="UP000440694"/>
    </source>
</evidence>
<dbReference type="RefSeq" id="WP_154738532.1">
    <property type="nucleotide sequence ID" value="NZ_WMBQ01000001.1"/>
</dbReference>
<comment type="caution">
    <text evidence="2">The sequence shown here is derived from an EMBL/GenBank/DDBJ whole genome shotgun (WGS) entry which is preliminary data.</text>
</comment>